<protein>
    <submittedName>
        <fullName evidence="1">WG repeat-containing protein</fullName>
    </submittedName>
</protein>
<organism evidence="1 2">
    <name type="scientific">Fibrisoma montanum</name>
    <dbReference type="NCBI Taxonomy" id="2305895"/>
    <lineage>
        <taxon>Bacteria</taxon>
        <taxon>Pseudomonadati</taxon>
        <taxon>Bacteroidota</taxon>
        <taxon>Cytophagia</taxon>
        <taxon>Cytophagales</taxon>
        <taxon>Spirosomataceae</taxon>
        <taxon>Fibrisoma</taxon>
    </lineage>
</organism>
<dbReference type="AlphaFoldDB" id="A0A418M8L6"/>
<dbReference type="PANTHER" id="PTHR37841">
    <property type="entry name" value="GLR2918 PROTEIN"/>
    <property type="match status" value="1"/>
</dbReference>
<dbReference type="Proteomes" id="UP000283523">
    <property type="component" value="Unassembled WGS sequence"/>
</dbReference>
<accession>A0A418M8L6</accession>
<dbReference type="Pfam" id="PF14903">
    <property type="entry name" value="WG_beta_rep"/>
    <property type="match status" value="7"/>
</dbReference>
<dbReference type="OrthoDB" id="2485468at2"/>
<name>A0A418M8L6_9BACT</name>
<dbReference type="InterPro" id="IPR032774">
    <property type="entry name" value="WG_beta_rep"/>
</dbReference>
<sequence length="372" mass="41635">MKILYVIGAIGLLWMLRYAWTFVRQRTDTGQALSADEQPIIPADALFPVPVKDKWGYINGRKHLVIPPMYTSAADFYDNRAVVQQVVQTPGYSRTYSVIDSAGNVITDQPYDRILDYSEGLAAVRKNDMWGFIDKQGKLVIPCQYEDAGYFSEGLACVKRNGKNGFVDKLGNLVIKPQFERLCYVSAFKEGLAAVYLTHDDGPSGYIDRTGTFAFPPEFSFVEPFTDGLALVRSLKTGFMGFINRKGEWVVPPTNYEDAHSFREGLATVATLSADRKRWQWSVIDKTGKTVANVPQYRSAGVFANGLCAVQNEESRKWGFIDKQGREVIPTRYTGITSIFRNGLARMETGSLFGGLETVYITPKGTVFWHGK</sequence>
<evidence type="ECO:0000313" key="1">
    <source>
        <dbReference type="EMBL" id="RIV22434.1"/>
    </source>
</evidence>
<dbReference type="EMBL" id="QXED01000004">
    <property type="protein sequence ID" value="RIV22434.1"/>
    <property type="molecule type" value="Genomic_DNA"/>
</dbReference>
<dbReference type="PANTHER" id="PTHR37841:SF1">
    <property type="entry name" value="DUF3298 DOMAIN-CONTAINING PROTEIN"/>
    <property type="match status" value="1"/>
</dbReference>
<dbReference type="RefSeq" id="WP_119668619.1">
    <property type="nucleotide sequence ID" value="NZ_QXED01000004.1"/>
</dbReference>
<dbReference type="SUPFAM" id="SSF69360">
    <property type="entry name" value="Cell wall binding repeat"/>
    <property type="match status" value="1"/>
</dbReference>
<comment type="caution">
    <text evidence="1">The sequence shown here is derived from an EMBL/GenBank/DDBJ whole genome shotgun (WGS) entry which is preliminary data.</text>
</comment>
<proteinExistence type="predicted"/>
<gene>
    <name evidence="1" type="ORF">DYU11_15575</name>
</gene>
<keyword evidence="2" id="KW-1185">Reference proteome</keyword>
<evidence type="ECO:0000313" key="2">
    <source>
        <dbReference type="Proteomes" id="UP000283523"/>
    </source>
</evidence>
<reference evidence="1 2" key="1">
    <citation type="submission" date="2018-08" db="EMBL/GenBank/DDBJ databases">
        <title>Fibrisoma montanum sp. nov., isolated from Danxia mountain soil.</title>
        <authorList>
            <person name="Huang Y."/>
        </authorList>
    </citation>
    <scope>NUCLEOTIDE SEQUENCE [LARGE SCALE GENOMIC DNA]</scope>
    <source>
        <strain evidence="1 2">HYT19</strain>
    </source>
</reference>